<protein>
    <submittedName>
        <fullName evidence="5">Aminotransferase class IV</fullName>
    </submittedName>
</protein>
<keyword evidence="5" id="KW-0808">Transferase</keyword>
<dbReference type="CDD" id="cd00449">
    <property type="entry name" value="PLPDE_IV"/>
    <property type="match status" value="1"/>
</dbReference>
<evidence type="ECO:0000256" key="2">
    <source>
        <dbReference type="ARBA" id="ARBA00009320"/>
    </source>
</evidence>
<dbReference type="GO" id="GO:0008483">
    <property type="term" value="F:transaminase activity"/>
    <property type="evidence" value="ECO:0007669"/>
    <property type="project" value="UniProtKB-KW"/>
</dbReference>
<dbReference type="FunFam" id="3.20.10.10:FF:000002">
    <property type="entry name" value="D-alanine aminotransferase"/>
    <property type="match status" value="1"/>
</dbReference>
<dbReference type="Pfam" id="PF01063">
    <property type="entry name" value="Aminotran_4"/>
    <property type="match status" value="1"/>
</dbReference>
<dbReference type="STRING" id="649639.Bcell_0076"/>
<evidence type="ECO:0000256" key="4">
    <source>
        <dbReference type="ARBA" id="ARBA00022898"/>
    </source>
</evidence>
<dbReference type="SUPFAM" id="SSF56752">
    <property type="entry name" value="D-aminoacid aminotransferase-like PLP-dependent enzymes"/>
    <property type="match status" value="1"/>
</dbReference>
<dbReference type="eggNOG" id="COG0115">
    <property type="taxonomic scope" value="Bacteria"/>
</dbReference>
<dbReference type="InterPro" id="IPR043131">
    <property type="entry name" value="BCAT-like_N"/>
</dbReference>
<dbReference type="OrthoDB" id="9805628at2"/>
<name>E6TSF2_EVAC2</name>
<keyword evidence="6" id="KW-1185">Reference proteome</keyword>
<dbReference type="PANTHER" id="PTHR42743:SF11">
    <property type="entry name" value="AMINODEOXYCHORISMATE LYASE"/>
    <property type="match status" value="1"/>
</dbReference>
<dbReference type="InterPro" id="IPR001544">
    <property type="entry name" value="Aminotrans_IV"/>
</dbReference>
<evidence type="ECO:0000313" key="5">
    <source>
        <dbReference type="EMBL" id="ADU28367.1"/>
    </source>
</evidence>
<dbReference type="PANTHER" id="PTHR42743">
    <property type="entry name" value="AMINO-ACID AMINOTRANSFERASE"/>
    <property type="match status" value="1"/>
</dbReference>
<comment type="similarity">
    <text evidence="2">Belongs to the class-IV pyridoxal-phosphate-dependent aminotransferase family.</text>
</comment>
<organism evidence="5 6">
    <name type="scientific">Evansella cellulosilytica (strain ATCC 21833 / DSM 2522 / FERM P-1141 / JCM 9156 / N-4)</name>
    <name type="common">Bacillus cellulosilyticus</name>
    <dbReference type="NCBI Taxonomy" id="649639"/>
    <lineage>
        <taxon>Bacteria</taxon>
        <taxon>Bacillati</taxon>
        <taxon>Bacillota</taxon>
        <taxon>Bacilli</taxon>
        <taxon>Bacillales</taxon>
        <taxon>Bacillaceae</taxon>
        <taxon>Evansella</taxon>
    </lineage>
</organism>
<dbReference type="EMBL" id="CP002394">
    <property type="protein sequence ID" value="ADU28367.1"/>
    <property type="molecule type" value="Genomic_DNA"/>
</dbReference>
<evidence type="ECO:0000313" key="6">
    <source>
        <dbReference type="Proteomes" id="UP000001401"/>
    </source>
</evidence>
<comment type="subunit">
    <text evidence="3">Homodimer.</text>
</comment>
<dbReference type="GO" id="GO:0008652">
    <property type="term" value="P:amino acid biosynthetic process"/>
    <property type="evidence" value="ECO:0007669"/>
    <property type="project" value="UniProtKB-ARBA"/>
</dbReference>
<sequence>MYLYMNGSIINKEDASISPFDHGFLYGLGLFETFRTYDGHPFLLDDHFHRLQESADEMGIILPTYKREKVEGVIRDLLEANQLKDGYFRWNISAGEEEIGLTTTPYSAPNTIVFVKPLPAQQAAEKNGQLLSQRRNSPEGKYRLKSHHYLNNIYGKRETGNNPHTEGIFLTEDGFVSEGVVSNVFWTKNKTVYTPDRECGALDGITKQFVAAIANKCGINVIEGKFKKEALLEADEVFVTNSIQEIVPIKEIGDAVYKGMKGEVYHFLHNNYKKHTSTVFSREEVKGG</sequence>
<reference evidence="5" key="1">
    <citation type="submission" date="2010-12" db="EMBL/GenBank/DDBJ databases">
        <title>Complete sequence of Bacillus cellulosilyticus DSM 2522.</title>
        <authorList>
            <consortium name="US DOE Joint Genome Institute"/>
            <person name="Lucas S."/>
            <person name="Copeland A."/>
            <person name="Lapidus A."/>
            <person name="Cheng J.-F."/>
            <person name="Bruce D."/>
            <person name="Goodwin L."/>
            <person name="Pitluck S."/>
            <person name="Chertkov O."/>
            <person name="Detter J.C."/>
            <person name="Han C."/>
            <person name="Tapia R."/>
            <person name="Land M."/>
            <person name="Hauser L."/>
            <person name="Jeffries C."/>
            <person name="Kyrpides N."/>
            <person name="Ivanova N."/>
            <person name="Mikhailova N."/>
            <person name="Brumm P."/>
            <person name="Mead D."/>
            <person name="Woyke T."/>
        </authorList>
    </citation>
    <scope>NUCLEOTIDE SEQUENCE [LARGE SCALE GENOMIC DNA]</scope>
    <source>
        <strain evidence="5">DSM 2522</strain>
    </source>
</reference>
<evidence type="ECO:0000256" key="3">
    <source>
        <dbReference type="ARBA" id="ARBA00011738"/>
    </source>
</evidence>
<dbReference type="Proteomes" id="UP000001401">
    <property type="component" value="Chromosome"/>
</dbReference>
<dbReference type="GO" id="GO:0046394">
    <property type="term" value="P:carboxylic acid biosynthetic process"/>
    <property type="evidence" value="ECO:0007669"/>
    <property type="project" value="UniProtKB-ARBA"/>
</dbReference>
<dbReference type="HOGENOM" id="CLU_020844_2_0_9"/>
<keyword evidence="4" id="KW-0663">Pyridoxal phosphate</keyword>
<keyword evidence="5" id="KW-0032">Aminotransferase</keyword>
<comment type="cofactor">
    <cofactor evidence="1">
        <name>pyridoxal 5'-phosphate</name>
        <dbReference type="ChEBI" id="CHEBI:597326"/>
    </cofactor>
</comment>
<dbReference type="RefSeq" id="WP_013486710.1">
    <property type="nucleotide sequence ID" value="NC_014829.1"/>
</dbReference>
<accession>E6TSF2</accession>
<gene>
    <name evidence="5" type="ordered locus">Bcell_0076</name>
</gene>
<dbReference type="InterPro" id="IPR050571">
    <property type="entry name" value="Class-IV_PLP-Dep_Aminotrnsfr"/>
</dbReference>
<dbReference type="NCBIfam" id="NF005800">
    <property type="entry name" value="PRK07650.1"/>
    <property type="match status" value="1"/>
</dbReference>
<dbReference type="KEGG" id="bco:Bcell_0076"/>
<dbReference type="AlphaFoldDB" id="E6TSF2"/>
<evidence type="ECO:0000256" key="1">
    <source>
        <dbReference type="ARBA" id="ARBA00001933"/>
    </source>
</evidence>
<dbReference type="Gene3D" id="3.30.470.10">
    <property type="match status" value="1"/>
</dbReference>
<dbReference type="GO" id="GO:0005829">
    <property type="term" value="C:cytosol"/>
    <property type="evidence" value="ECO:0007669"/>
    <property type="project" value="TreeGrafter"/>
</dbReference>
<dbReference type="Gene3D" id="3.20.10.10">
    <property type="entry name" value="D-amino Acid Aminotransferase, subunit A, domain 2"/>
    <property type="match status" value="1"/>
</dbReference>
<proteinExistence type="inferred from homology"/>
<dbReference type="InterPro" id="IPR036038">
    <property type="entry name" value="Aminotransferase-like"/>
</dbReference>
<dbReference type="InterPro" id="IPR043132">
    <property type="entry name" value="BCAT-like_C"/>
</dbReference>